<evidence type="ECO:0000313" key="4">
    <source>
        <dbReference type="Proteomes" id="UP000288547"/>
    </source>
</evidence>
<feature type="compositionally biased region" description="Basic residues" evidence="1">
    <location>
        <begin position="9"/>
        <end position="27"/>
    </location>
</feature>
<dbReference type="EMBL" id="RZNB01000006">
    <property type="protein sequence ID" value="RWZ46628.1"/>
    <property type="molecule type" value="Genomic_DNA"/>
</dbReference>
<name>A0A444PQH3_9MICO</name>
<feature type="region of interest" description="Disordered" evidence="1">
    <location>
        <begin position="43"/>
        <end position="71"/>
    </location>
</feature>
<reference evidence="3 4" key="1">
    <citation type="submission" date="2018-12" db="EMBL/GenBank/DDBJ databases">
        <authorList>
            <person name="Li F."/>
        </authorList>
    </citation>
    <scope>NUCLEOTIDE SEQUENCE [LARGE SCALE GENOMIC DNA]</scope>
    <source>
        <strain evidence="3 4">11W25H-1</strain>
    </source>
</reference>
<feature type="region of interest" description="Disordered" evidence="1">
    <location>
        <begin position="1"/>
        <end position="27"/>
    </location>
</feature>
<organism evidence="3 4">
    <name type="scientific">Labedella phragmitis</name>
    <dbReference type="NCBI Taxonomy" id="2498849"/>
    <lineage>
        <taxon>Bacteria</taxon>
        <taxon>Bacillati</taxon>
        <taxon>Actinomycetota</taxon>
        <taxon>Actinomycetes</taxon>
        <taxon>Micrococcales</taxon>
        <taxon>Microbacteriaceae</taxon>
        <taxon>Labedella</taxon>
    </lineage>
</organism>
<feature type="domain" description="Abortive phage infection protein C-terminal" evidence="2">
    <location>
        <begin position="300"/>
        <end position="432"/>
    </location>
</feature>
<dbReference type="AlphaFoldDB" id="A0A444PQH3"/>
<accession>A0A444PQH3</accession>
<comment type="caution">
    <text evidence="3">The sequence shown here is derived from an EMBL/GenBank/DDBJ whole genome shotgun (WGS) entry which is preliminary data.</text>
</comment>
<dbReference type="InterPro" id="IPR018891">
    <property type="entry name" value="AIPR_C"/>
</dbReference>
<dbReference type="Proteomes" id="UP000288547">
    <property type="component" value="Unassembled WGS sequence"/>
</dbReference>
<feature type="compositionally biased region" description="Basic and acidic residues" evidence="1">
    <location>
        <begin position="56"/>
        <end position="71"/>
    </location>
</feature>
<sequence length="653" mass="71283">MERSTPRHPSPRWRRDPRRQRHKFGIHPRVIAPHRSRLRHTLRKATQRGQMTNHAETPKGHDEDGNERPGFRAFETRDDLSKYGSNALLLFLAQMRLGIDDIEAFAANALTDHSNDKKSDLVAVVNDGSRIVVAQGYFSKTAKPAAPDNKAADANTAVSWLISGPLETVPDTLRGAAEEVRAALLAGTVSELEIWYSHNLPESVNVQRELDQAARTADALIKREFPEADVDVTSTEYGITALEAEYARTQAPILVADEVTLDVPGGFELKADGWSAFSTAVSAAALRALWSTHTTDLMSPNIRDYLGMVRSVGNINFGIKETAKSEPENFAIFNNGITILVNDYELDEATSKLTVHGVGIVNGGQTTGAIGELSASEASRLDEAMVMARFVKCTDPSVLQNIVRYNNTQNKVEATDFRSKDPIQERLRNEFSKVPDAEYRGGRRGGASDAIVRRRGLLPDSSVAQSLAAFHGRPNLAYNETRAIWDNDATYASVFRDTVGARHIVFVFGLLRAVDQAKQTIMAIPEAGRTDAQKRHAEFFRARGSNLLFVAAVGACVETLLGRPVTDRTQLKFKKNLSPAEATVAWQPLVDTLLSFSKNLAPATDQGLKSQDKVARALEDFAAMVEATRSANPVPFDAIASSTLPAATTPGAA</sequence>
<evidence type="ECO:0000256" key="1">
    <source>
        <dbReference type="SAM" id="MobiDB-lite"/>
    </source>
</evidence>
<proteinExistence type="predicted"/>
<evidence type="ECO:0000313" key="3">
    <source>
        <dbReference type="EMBL" id="RWZ46628.1"/>
    </source>
</evidence>
<protein>
    <recommendedName>
        <fullName evidence="2">Abortive phage infection protein C-terminal domain-containing protein</fullName>
    </recommendedName>
</protein>
<dbReference type="OrthoDB" id="9806213at2"/>
<keyword evidence="4" id="KW-1185">Reference proteome</keyword>
<gene>
    <name evidence="3" type="ORF">ELQ90_14465</name>
</gene>
<evidence type="ECO:0000259" key="2">
    <source>
        <dbReference type="Pfam" id="PF10592"/>
    </source>
</evidence>
<dbReference type="Pfam" id="PF10592">
    <property type="entry name" value="AIPR"/>
    <property type="match status" value="1"/>
</dbReference>